<evidence type="ECO:0000259" key="7">
    <source>
        <dbReference type="PROSITE" id="PS51918"/>
    </source>
</evidence>
<keyword evidence="2" id="KW-0949">S-adenosyl-L-methionine</keyword>
<evidence type="ECO:0000313" key="8">
    <source>
        <dbReference type="EMBL" id="HJC63101.1"/>
    </source>
</evidence>
<dbReference type="SFLD" id="SFLDG01386">
    <property type="entry name" value="main_SPASM_domain-containing"/>
    <property type="match status" value="1"/>
</dbReference>
<accession>A0A9D2TBL2</accession>
<keyword evidence="4" id="KW-0408">Iron</keyword>
<dbReference type="SFLD" id="SFLDG01384">
    <property type="entry name" value="thioether_bond_formation_requi"/>
    <property type="match status" value="1"/>
</dbReference>
<dbReference type="InterPro" id="IPR058240">
    <property type="entry name" value="rSAM_sf"/>
</dbReference>
<evidence type="ECO:0000313" key="9">
    <source>
        <dbReference type="Proteomes" id="UP000823886"/>
    </source>
</evidence>
<dbReference type="NCBIfam" id="TIGR04085">
    <property type="entry name" value="rSAM_more_4Fe4S"/>
    <property type="match status" value="1"/>
</dbReference>
<dbReference type="PANTHER" id="PTHR43273">
    <property type="entry name" value="ANAEROBIC SULFATASE-MATURATING ENZYME HOMOLOG ASLB-RELATED"/>
    <property type="match status" value="1"/>
</dbReference>
<feature type="domain" description="Radical SAM core" evidence="7">
    <location>
        <begin position="1"/>
        <end position="227"/>
    </location>
</feature>
<evidence type="ECO:0000256" key="6">
    <source>
        <dbReference type="ARBA" id="ARBA00023601"/>
    </source>
</evidence>
<sequence length="368" mass="43059">MRHVQLMMKPASSNCNLRCRYCFYLDECENREIPSYGIMKEEVLEEVVRKALEAAEETCTFGFQGGEPTLAGLPFFQKFIEYTKKYKKPGVRLYFALQTNGTLLDEDWAAFLAKNHFLVGISLDGTGEIHDRNRSEKNGKGTFRKILKNAHMLQKKGVEVNILCVLTKQSARRITSIYQFLKKEGFFYHQYIPCLDPLGQERGKNPWSLTPQVYEEALKSLFDLWFEDVRKGVRVSVREFDNWLSMLKGYPPEACAQMGRCSMQNIVEANGDIYPCDFYVLDPYRAANILDEKFQFFQGIPGELPFFREEKGRGDHCKECRWYPLCRGGCRRDYIEDEKERRNYFCEAYRGFFAYTIERMEWLAASMP</sequence>
<dbReference type="InterPro" id="IPR023867">
    <property type="entry name" value="Sulphatase_maturase_rSAM"/>
</dbReference>
<dbReference type="InterPro" id="IPR034485">
    <property type="entry name" value="Anaerobic_Cys-type_sulfatase-m"/>
</dbReference>
<dbReference type="SFLD" id="SFLDG01067">
    <property type="entry name" value="SPASM/twitch_domain_containing"/>
    <property type="match status" value="1"/>
</dbReference>
<dbReference type="SUPFAM" id="SSF102114">
    <property type="entry name" value="Radical SAM enzymes"/>
    <property type="match status" value="1"/>
</dbReference>
<dbReference type="SFLD" id="SFLDS00029">
    <property type="entry name" value="Radical_SAM"/>
    <property type="match status" value="1"/>
</dbReference>
<dbReference type="Pfam" id="PF04055">
    <property type="entry name" value="Radical_SAM"/>
    <property type="match status" value="1"/>
</dbReference>
<comment type="caution">
    <text evidence="8">The sequence shown here is derived from an EMBL/GenBank/DDBJ whole genome shotgun (WGS) entry which is preliminary data.</text>
</comment>
<dbReference type="NCBIfam" id="NF010321">
    <property type="entry name" value="PRK13758.1"/>
    <property type="match status" value="1"/>
</dbReference>
<reference evidence="8" key="2">
    <citation type="submission" date="2021-04" db="EMBL/GenBank/DDBJ databases">
        <authorList>
            <person name="Gilroy R."/>
        </authorList>
    </citation>
    <scope>NUCLEOTIDE SEQUENCE</scope>
    <source>
        <strain evidence="8">ChiBcec2-3848</strain>
    </source>
</reference>
<dbReference type="NCBIfam" id="TIGR03942">
    <property type="entry name" value="sulfatase_rSAM"/>
    <property type="match status" value="1"/>
</dbReference>
<dbReference type="EMBL" id="DWVZ01000075">
    <property type="protein sequence ID" value="HJC63101.1"/>
    <property type="molecule type" value="Genomic_DNA"/>
</dbReference>
<comment type="similarity">
    <text evidence="6">Belongs to the radical SAM superfamily. Anaerobic sulfatase-maturating enzyme family.</text>
</comment>
<dbReference type="InterPro" id="IPR007197">
    <property type="entry name" value="rSAM"/>
</dbReference>
<evidence type="ECO:0000256" key="1">
    <source>
        <dbReference type="ARBA" id="ARBA00001966"/>
    </source>
</evidence>
<dbReference type="Proteomes" id="UP000823886">
    <property type="component" value="Unassembled WGS sequence"/>
</dbReference>
<keyword evidence="5" id="KW-0411">Iron-sulfur</keyword>
<dbReference type="CDD" id="cd01335">
    <property type="entry name" value="Radical_SAM"/>
    <property type="match status" value="1"/>
</dbReference>
<comment type="cofactor">
    <cofactor evidence="1">
        <name>[4Fe-4S] cluster</name>
        <dbReference type="ChEBI" id="CHEBI:49883"/>
    </cofactor>
</comment>
<evidence type="ECO:0000256" key="4">
    <source>
        <dbReference type="ARBA" id="ARBA00023004"/>
    </source>
</evidence>
<dbReference type="InterPro" id="IPR013785">
    <property type="entry name" value="Aldolase_TIM"/>
</dbReference>
<evidence type="ECO:0000256" key="5">
    <source>
        <dbReference type="ARBA" id="ARBA00023014"/>
    </source>
</evidence>
<dbReference type="GO" id="GO:0016491">
    <property type="term" value="F:oxidoreductase activity"/>
    <property type="evidence" value="ECO:0007669"/>
    <property type="project" value="InterPro"/>
</dbReference>
<protein>
    <submittedName>
        <fullName evidence="8">Anaerobic sulfatase maturase</fullName>
    </submittedName>
</protein>
<proteinExistence type="inferred from homology"/>
<dbReference type="SFLD" id="SFLDF00289">
    <property type="entry name" value="anaerobic_Cys-type_sulfatase-m"/>
    <property type="match status" value="1"/>
</dbReference>
<dbReference type="PROSITE" id="PS51918">
    <property type="entry name" value="RADICAL_SAM"/>
    <property type="match status" value="1"/>
</dbReference>
<dbReference type="Gene3D" id="3.20.20.70">
    <property type="entry name" value="Aldolase class I"/>
    <property type="match status" value="1"/>
</dbReference>
<dbReference type="SFLD" id="SFLDG01072">
    <property type="entry name" value="dehydrogenase_like"/>
    <property type="match status" value="1"/>
</dbReference>
<name>A0A9D2TBL2_9FIRM</name>
<organism evidence="8 9">
    <name type="scientific">Candidatus Blautia merdavium</name>
    <dbReference type="NCBI Taxonomy" id="2838494"/>
    <lineage>
        <taxon>Bacteria</taxon>
        <taxon>Bacillati</taxon>
        <taxon>Bacillota</taxon>
        <taxon>Clostridia</taxon>
        <taxon>Lachnospirales</taxon>
        <taxon>Lachnospiraceae</taxon>
        <taxon>Blautia</taxon>
    </lineage>
</organism>
<keyword evidence="3" id="KW-0479">Metal-binding</keyword>
<evidence type="ECO:0000256" key="2">
    <source>
        <dbReference type="ARBA" id="ARBA00022691"/>
    </source>
</evidence>
<dbReference type="GO" id="GO:0051536">
    <property type="term" value="F:iron-sulfur cluster binding"/>
    <property type="evidence" value="ECO:0007669"/>
    <property type="project" value="UniProtKB-KW"/>
</dbReference>
<dbReference type="GO" id="GO:0046872">
    <property type="term" value="F:metal ion binding"/>
    <property type="evidence" value="ECO:0007669"/>
    <property type="project" value="UniProtKB-KW"/>
</dbReference>
<reference evidence="8" key="1">
    <citation type="journal article" date="2021" name="PeerJ">
        <title>Extensive microbial diversity within the chicken gut microbiome revealed by metagenomics and culture.</title>
        <authorList>
            <person name="Gilroy R."/>
            <person name="Ravi A."/>
            <person name="Getino M."/>
            <person name="Pursley I."/>
            <person name="Horton D.L."/>
            <person name="Alikhan N.F."/>
            <person name="Baker D."/>
            <person name="Gharbi K."/>
            <person name="Hall N."/>
            <person name="Watson M."/>
            <person name="Adriaenssens E.M."/>
            <person name="Foster-Nyarko E."/>
            <person name="Jarju S."/>
            <person name="Secka A."/>
            <person name="Antonio M."/>
            <person name="Oren A."/>
            <person name="Chaudhuri R.R."/>
            <person name="La Ragione R."/>
            <person name="Hildebrand F."/>
            <person name="Pallen M.J."/>
        </authorList>
    </citation>
    <scope>NUCLEOTIDE SEQUENCE</scope>
    <source>
        <strain evidence="8">ChiBcec2-3848</strain>
    </source>
</reference>
<dbReference type="AlphaFoldDB" id="A0A9D2TBL2"/>
<gene>
    <name evidence="8" type="ORF">H9753_05720</name>
</gene>
<evidence type="ECO:0000256" key="3">
    <source>
        <dbReference type="ARBA" id="ARBA00022723"/>
    </source>
</evidence>
<dbReference type="PANTHER" id="PTHR43273:SF3">
    <property type="entry name" value="ANAEROBIC SULFATASE-MATURATING ENZYME HOMOLOG ASLB-RELATED"/>
    <property type="match status" value="1"/>
</dbReference>
<dbReference type="InterPro" id="IPR023885">
    <property type="entry name" value="4Fe4S-binding_SPASM_dom"/>
</dbReference>